<dbReference type="InterPro" id="IPR024987">
    <property type="entry name" value="DUF3889"/>
</dbReference>
<dbReference type="OrthoDB" id="2872776at2"/>
<sequence length="110" mass="12392">MKTKSLSVLIVSISVLVMAFMFPSHHLAVQELDYKKFGSVAIAVVKADYPEESVTDYKYLGRKKISPQEEQDSFQFLVKEGGKEKTVIVTVNHNTKNDKFISLVVEEAKP</sequence>
<dbReference type="GeneID" id="56348375"/>
<evidence type="ECO:0000313" key="1">
    <source>
        <dbReference type="EMBL" id="KLV25847.1"/>
    </source>
</evidence>
<keyword evidence="2" id="KW-1185">Reference proteome</keyword>
<proteinExistence type="predicted"/>
<dbReference type="PATRIC" id="fig|1397.4.peg.837"/>
<gene>
    <name evidence="1" type="ORF">ABW02_13520</name>
</gene>
<evidence type="ECO:0000313" key="2">
    <source>
        <dbReference type="Proteomes" id="UP000036045"/>
    </source>
</evidence>
<accession>A0A0J1IIT0</accession>
<dbReference type="Proteomes" id="UP000036045">
    <property type="component" value="Unassembled WGS sequence"/>
</dbReference>
<dbReference type="RefSeq" id="WP_047942740.1">
    <property type="nucleotide sequence ID" value="NZ_CP053989.1"/>
</dbReference>
<comment type="caution">
    <text evidence="1">The sequence shown here is derived from an EMBL/GenBank/DDBJ whole genome shotgun (WGS) entry which is preliminary data.</text>
</comment>
<evidence type="ECO:0008006" key="3">
    <source>
        <dbReference type="Google" id="ProtNLM"/>
    </source>
</evidence>
<dbReference type="EMBL" id="LDPH01000012">
    <property type="protein sequence ID" value="KLV25847.1"/>
    <property type="molecule type" value="Genomic_DNA"/>
</dbReference>
<reference evidence="1 2" key="1">
    <citation type="submission" date="2015-05" db="EMBL/GenBank/DDBJ databases">
        <title>Whole genome sequence and identification of bacterial endophytes from Costus igneus.</title>
        <authorList>
            <person name="Lee Y.P."/>
            <person name="Gan H.M."/>
            <person name="Eng W."/>
            <person name="Wheatley M.S."/>
            <person name="Caraballo A."/>
            <person name="Polter S."/>
            <person name="Savka M.A."/>
            <person name="Hudson A.O."/>
        </authorList>
    </citation>
    <scope>NUCLEOTIDE SEQUENCE [LARGE SCALE GENOMIC DNA]</scope>
    <source>
        <strain evidence="1 2">RIT379</strain>
    </source>
</reference>
<dbReference type="AlphaFoldDB" id="A0A0J1IIT0"/>
<dbReference type="Gene3D" id="3.10.450.390">
    <property type="entry name" value="Protein of unknown function DUF3889"/>
    <property type="match status" value="1"/>
</dbReference>
<organism evidence="1 2">
    <name type="scientific">Niallia circulans</name>
    <name type="common">Bacillus circulans</name>
    <dbReference type="NCBI Taxonomy" id="1397"/>
    <lineage>
        <taxon>Bacteria</taxon>
        <taxon>Bacillati</taxon>
        <taxon>Bacillota</taxon>
        <taxon>Bacilli</taxon>
        <taxon>Bacillales</taxon>
        <taxon>Bacillaceae</taxon>
        <taxon>Niallia</taxon>
    </lineage>
</organism>
<name>A0A0J1IIT0_NIACI</name>
<protein>
    <recommendedName>
        <fullName evidence="3">DUF3889 domain-containing protein</fullName>
    </recommendedName>
</protein>
<dbReference type="Pfam" id="PF13028">
    <property type="entry name" value="DUF3889"/>
    <property type="match status" value="1"/>
</dbReference>